<protein>
    <recommendedName>
        <fullName evidence="2">C2 DOCK-type domain-containing protein</fullName>
    </recommendedName>
</protein>
<dbReference type="GO" id="GO:0007264">
    <property type="term" value="P:small GTPase-mediated signal transduction"/>
    <property type="evidence" value="ECO:0007669"/>
    <property type="project" value="InterPro"/>
</dbReference>
<sequence>INRWDDRDTLVSIFQKTTKSNDIELLKKHKLKLQILTGGFRELKTDYPHLLHGDVCVCRKLDFPEVINADDLRNDIYVTIYGAEFNKSGNYEYTAELCDENENAIPGLLNVGVNCTSDLYHRSIVCIKTDKPKWSETFR</sequence>
<dbReference type="GO" id="GO:0007520">
    <property type="term" value="P:myoblast fusion"/>
    <property type="evidence" value="ECO:0007669"/>
    <property type="project" value="TreeGrafter"/>
</dbReference>
<dbReference type="InterPro" id="IPR027007">
    <property type="entry name" value="C2_DOCK-type_domain"/>
</dbReference>
<feature type="non-terminal residue" evidence="3">
    <location>
        <position position="139"/>
    </location>
</feature>
<comment type="similarity">
    <text evidence="1">Belongs to the DOCK family.</text>
</comment>
<evidence type="ECO:0000259" key="2">
    <source>
        <dbReference type="PROSITE" id="PS51650"/>
    </source>
</evidence>
<dbReference type="GO" id="GO:0005737">
    <property type="term" value="C:cytoplasm"/>
    <property type="evidence" value="ECO:0007669"/>
    <property type="project" value="TreeGrafter"/>
</dbReference>
<accession>A0A820N3C6</accession>
<dbReference type="GO" id="GO:0005085">
    <property type="term" value="F:guanyl-nucleotide exchange factor activity"/>
    <property type="evidence" value="ECO:0007669"/>
    <property type="project" value="InterPro"/>
</dbReference>
<dbReference type="GO" id="GO:0005886">
    <property type="term" value="C:plasma membrane"/>
    <property type="evidence" value="ECO:0007669"/>
    <property type="project" value="TreeGrafter"/>
</dbReference>
<feature type="non-terminal residue" evidence="3">
    <location>
        <position position="1"/>
    </location>
</feature>
<gene>
    <name evidence="3" type="ORF">OXD698_LOCUS50443</name>
</gene>
<dbReference type="PANTHER" id="PTHR45653:SF10">
    <property type="entry name" value="MYOBLAST CITY, ISOFORM B"/>
    <property type="match status" value="1"/>
</dbReference>
<proteinExistence type="inferred from homology"/>
<feature type="domain" description="C2 DOCK-type" evidence="2">
    <location>
        <begin position="73"/>
        <end position="139"/>
    </location>
</feature>
<reference evidence="3" key="1">
    <citation type="submission" date="2021-02" db="EMBL/GenBank/DDBJ databases">
        <authorList>
            <person name="Nowell W R."/>
        </authorList>
    </citation>
    <scope>NUCLEOTIDE SEQUENCE</scope>
</reference>
<dbReference type="Gene3D" id="2.60.40.150">
    <property type="entry name" value="C2 domain"/>
    <property type="match status" value="1"/>
</dbReference>
<organism evidence="3 4">
    <name type="scientific">Adineta steineri</name>
    <dbReference type="NCBI Taxonomy" id="433720"/>
    <lineage>
        <taxon>Eukaryota</taxon>
        <taxon>Metazoa</taxon>
        <taxon>Spiralia</taxon>
        <taxon>Gnathifera</taxon>
        <taxon>Rotifera</taxon>
        <taxon>Eurotatoria</taxon>
        <taxon>Bdelloidea</taxon>
        <taxon>Adinetida</taxon>
        <taxon>Adinetidae</taxon>
        <taxon>Adineta</taxon>
    </lineage>
</organism>
<dbReference type="EMBL" id="CAJOAZ010024198">
    <property type="protein sequence ID" value="CAF4382513.1"/>
    <property type="molecule type" value="Genomic_DNA"/>
</dbReference>
<dbReference type="GO" id="GO:0016477">
    <property type="term" value="P:cell migration"/>
    <property type="evidence" value="ECO:0007669"/>
    <property type="project" value="TreeGrafter"/>
</dbReference>
<name>A0A820N3C6_9BILA</name>
<dbReference type="Proteomes" id="UP000663844">
    <property type="component" value="Unassembled WGS sequence"/>
</dbReference>
<dbReference type="AlphaFoldDB" id="A0A820N3C6"/>
<dbReference type="PANTHER" id="PTHR45653">
    <property type="entry name" value="DEDICATOR OF CYTOKINESIS"/>
    <property type="match status" value="1"/>
</dbReference>
<dbReference type="InterPro" id="IPR035892">
    <property type="entry name" value="C2_domain_sf"/>
</dbReference>
<dbReference type="GO" id="GO:0031267">
    <property type="term" value="F:small GTPase binding"/>
    <property type="evidence" value="ECO:0007669"/>
    <property type="project" value="TreeGrafter"/>
</dbReference>
<evidence type="ECO:0000313" key="3">
    <source>
        <dbReference type="EMBL" id="CAF4382513.1"/>
    </source>
</evidence>
<dbReference type="InterPro" id="IPR026791">
    <property type="entry name" value="DOCK"/>
</dbReference>
<evidence type="ECO:0000256" key="1">
    <source>
        <dbReference type="PROSITE-ProRule" id="PRU00983"/>
    </source>
</evidence>
<evidence type="ECO:0000313" key="4">
    <source>
        <dbReference type="Proteomes" id="UP000663844"/>
    </source>
</evidence>
<dbReference type="PROSITE" id="PS51650">
    <property type="entry name" value="C2_DOCK"/>
    <property type="match status" value="1"/>
</dbReference>
<comment type="caution">
    <text evidence="3">The sequence shown here is derived from an EMBL/GenBank/DDBJ whole genome shotgun (WGS) entry which is preliminary data.</text>
</comment>